<reference evidence="2 3" key="1">
    <citation type="journal article" date="2015" name="Genome Biol. Evol.">
        <title>Comparative Genomics of a Bacterivorous Green Alga Reveals Evolutionary Causalities and Consequences of Phago-Mixotrophic Mode of Nutrition.</title>
        <authorList>
            <person name="Burns J.A."/>
            <person name="Paasch A."/>
            <person name="Narechania A."/>
            <person name="Kim E."/>
        </authorList>
    </citation>
    <scope>NUCLEOTIDE SEQUENCE [LARGE SCALE GENOMIC DNA]</scope>
    <source>
        <strain evidence="2 3">PLY_AMNH</strain>
    </source>
</reference>
<name>A0AAE0KW03_9CHLO</name>
<keyword evidence="1" id="KW-0472">Membrane</keyword>
<evidence type="ECO:0000313" key="3">
    <source>
        <dbReference type="Proteomes" id="UP001190700"/>
    </source>
</evidence>
<keyword evidence="1" id="KW-1133">Transmembrane helix</keyword>
<dbReference type="AlphaFoldDB" id="A0AAE0KW03"/>
<evidence type="ECO:0000256" key="1">
    <source>
        <dbReference type="SAM" id="Phobius"/>
    </source>
</evidence>
<gene>
    <name evidence="2" type="ORF">CYMTET_28377</name>
</gene>
<protein>
    <recommendedName>
        <fullName evidence="4">DUF819 family protein</fullName>
    </recommendedName>
</protein>
<feature type="transmembrane region" description="Helical" evidence="1">
    <location>
        <begin position="130"/>
        <end position="152"/>
    </location>
</feature>
<dbReference type="Pfam" id="PF05684">
    <property type="entry name" value="DUF819"/>
    <property type="match status" value="1"/>
</dbReference>
<dbReference type="InterPro" id="IPR008537">
    <property type="entry name" value="DUF819"/>
</dbReference>
<feature type="transmembrane region" description="Helical" evidence="1">
    <location>
        <begin position="74"/>
        <end position="93"/>
    </location>
</feature>
<dbReference type="Proteomes" id="UP001190700">
    <property type="component" value="Unassembled WGS sequence"/>
</dbReference>
<keyword evidence="1" id="KW-0812">Transmembrane</keyword>
<dbReference type="PANTHER" id="PTHR34289:SF8">
    <property type="entry name" value="DUF819 DOMAIN-CONTAINING PROTEIN"/>
    <property type="match status" value="1"/>
</dbReference>
<feature type="transmembrane region" description="Helical" evidence="1">
    <location>
        <begin position="198"/>
        <end position="221"/>
    </location>
</feature>
<sequence length="278" mass="28968">MVKRMTVDSRWRNRYQPAVLRGRGSNFARSRSKTWRSLNSIALGSEEIIVASLLGGCITIGQYLATQTKWGERLTSPLVIMLLAMALSASGLLPPESGVYAMVWDLVMPLGVALSLLGTDLRHLVRDAGVTLMAFAFGALGTVLGTVVGWAITGPGLLGPEGWKVAAALCASYIGGSVNFASTAKALGLGATAAGESLIPSAMAADNLAMGIFLLVLIAVAKGDASSTQPISQPADQTTSSESLPPPTIRVRASLLASRVARTRLGARPLCHQPSLPC</sequence>
<accession>A0AAE0KW03</accession>
<comment type="caution">
    <text evidence="2">The sequence shown here is derived from an EMBL/GenBank/DDBJ whole genome shotgun (WGS) entry which is preliminary data.</text>
</comment>
<dbReference type="EMBL" id="LGRX02015950">
    <property type="protein sequence ID" value="KAK3262787.1"/>
    <property type="molecule type" value="Genomic_DNA"/>
</dbReference>
<feature type="transmembrane region" description="Helical" evidence="1">
    <location>
        <begin position="99"/>
        <end position="118"/>
    </location>
</feature>
<evidence type="ECO:0008006" key="4">
    <source>
        <dbReference type="Google" id="ProtNLM"/>
    </source>
</evidence>
<organism evidence="2 3">
    <name type="scientific">Cymbomonas tetramitiformis</name>
    <dbReference type="NCBI Taxonomy" id="36881"/>
    <lineage>
        <taxon>Eukaryota</taxon>
        <taxon>Viridiplantae</taxon>
        <taxon>Chlorophyta</taxon>
        <taxon>Pyramimonadophyceae</taxon>
        <taxon>Pyramimonadales</taxon>
        <taxon>Pyramimonadaceae</taxon>
        <taxon>Cymbomonas</taxon>
    </lineage>
</organism>
<evidence type="ECO:0000313" key="2">
    <source>
        <dbReference type="EMBL" id="KAK3262787.1"/>
    </source>
</evidence>
<dbReference type="PANTHER" id="PTHR34289">
    <property type="entry name" value="PROTEIN, PUTATIVE (DUF819)-RELATED"/>
    <property type="match status" value="1"/>
</dbReference>
<keyword evidence="3" id="KW-1185">Reference proteome</keyword>
<proteinExistence type="predicted"/>